<dbReference type="Pfam" id="PF00057">
    <property type="entry name" value="Ldl_recept_a"/>
    <property type="match status" value="5"/>
</dbReference>
<comment type="caution">
    <text evidence="3">Lacks conserved residue(s) required for the propagation of feature annotation.</text>
</comment>
<organism evidence="7 8">
    <name type="scientific">Parnassius apollo</name>
    <name type="common">Apollo butterfly</name>
    <name type="synonym">Papilio apollo</name>
    <dbReference type="NCBI Taxonomy" id="110799"/>
    <lineage>
        <taxon>Eukaryota</taxon>
        <taxon>Metazoa</taxon>
        <taxon>Ecdysozoa</taxon>
        <taxon>Arthropoda</taxon>
        <taxon>Hexapoda</taxon>
        <taxon>Insecta</taxon>
        <taxon>Pterygota</taxon>
        <taxon>Neoptera</taxon>
        <taxon>Endopterygota</taxon>
        <taxon>Lepidoptera</taxon>
        <taxon>Glossata</taxon>
        <taxon>Ditrysia</taxon>
        <taxon>Papilionoidea</taxon>
        <taxon>Papilionidae</taxon>
        <taxon>Parnassiinae</taxon>
        <taxon>Parnassini</taxon>
        <taxon>Parnassius</taxon>
        <taxon>Parnassius</taxon>
    </lineage>
</organism>
<feature type="disulfide bond" evidence="2">
    <location>
        <begin position="194"/>
        <end position="206"/>
    </location>
</feature>
<dbReference type="PROSITE" id="PS01209">
    <property type="entry name" value="LDLRA_1"/>
    <property type="match status" value="3"/>
</dbReference>
<evidence type="ECO:0000256" key="1">
    <source>
        <dbReference type="ARBA" id="ARBA00023157"/>
    </source>
</evidence>
<feature type="disulfide bond" evidence="2">
    <location>
        <begin position="153"/>
        <end position="165"/>
    </location>
</feature>
<accession>A0A8S3XPR2</accession>
<keyword evidence="1 2" id="KW-1015">Disulfide bond</keyword>
<dbReference type="InterPro" id="IPR000436">
    <property type="entry name" value="Sushi_SCR_CCP_dom"/>
</dbReference>
<dbReference type="Proteomes" id="UP000691718">
    <property type="component" value="Unassembled WGS sequence"/>
</dbReference>
<dbReference type="SMART" id="SM00032">
    <property type="entry name" value="CCP"/>
    <property type="match status" value="1"/>
</dbReference>
<dbReference type="InterPro" id="IPR002172">
    <property type="entry name" value="LDrepeatLR_classA_rpt"/>
</dbReference>
<dbReference type="GO" id="GO:0006508">
    <property type="term" value="P:proteolysis"/>
    <property type="evidence" value="ECO:0007669"/>
    <property type="project" value="InterPro"/>
</dbReference>
<evidence type="ECO:0000256" key="3">
    <source>
        <dbReference type="PROSITE-ProRule" id="PRU00302"/>
    </source>
</evidence>
<dbReference type="SMART" id="SM00192">
    <property type="entry name" value="LDLa"/>
    <property type="match status" value="6"/>
</dbReference>
<evidence type="ECO:0000313" key="8">
    <source>
        <dbReference type="Proteomes" id="UP000691718"/>
    </source>
</evidence>
<feature type="disulfide bond" evidence="2">
    <location>
        <begin position="160"/>
        <end position="178"/>
    </location>
</feature>
<feature type="disulfide bond" evidence="2">
    <location>
        <begin position="243"/>
        <end position="261"/>
    </location>
</feature>
<protein>
    <submittedName>
        <fullName evidence="7">(apollo) hypothetical protein</fullName>
    </submittedName>
</protein>
<dbReference type="CDD" id="cd00033">
    <property type="entry name" value="CCP"/>
    <property type="match status" value="1"/>
</dbReference>
<dbReference type="GO" id="GO:0004252">
    <property type="term" value="F:serine-type endopeptidase activity"/>
    <property type="evidence" value="ECO:0007669"/>
    <property type="project" value="InterPro"/>
</dbReference>
<feature type="domain" description="Sushi" evidence="6">
    <location>
        <begin position="329"/>
        <end position="393"/>
    </location>
</feature>
<evidence type="ECO:0000313" key="7">
    <source>
        <dbReference type="EMBL" id="CAG5036932.1"/>
    </source>
</evidence>
<feature type="disulfide bond" evidence="2">
    <location>
        <begin position="51"/>
        <end position="66"/>
    </location>
</feature>
<dbReference type="EMBL" id="CAJQZP010001297">
    <property type="protein sequence ID" value="CAG5036932.1"/>
    <property type="molecule type" value="Genomic_DNA"/>
</dbReference>
<dbReference type="InterPro" id="IPR023415">
    <property type="entry name" value="LDLR_class-A_CS"/>
</dbReference>
<evidence type="ECO:0000259" key="5">
    <source>
        <dbReference type="PROSITE" id="PS50240"/>
    </source>
</evidence>
<evidence type="ECO:0000259" key="6">
    <source>
        <dbReference type="PROSITE" id="PS50923"/>
    </source>
</evidence>
<evidence type="ECO:0000256" key="4">
    <source>
        <dbReference type="SAM" id="SignalP"/>
    </source>
</evidence>
<keyword evidence="3" id="KW-0768">Sushi</keyword>
<dbReference type="PANTHER" id="PTHR24252">
    <property type="entry name" value="ACROSIN-RELATED"/>
    <property type="match status" value="1"/>
</dbReference>
<sequence length="735" mass="80508">MADVKVFWNVCFLVFVTGPVFTAVVDERKNFCSSGQVPCDDGACVSTDRLCDGIADCADRSDERACGTSSDIILSLWSPDQHRLKRRSANNCRTEEVTCDDGTCVSRFSLCNGSAECPGRSNEKDCAVSASNPLLSRFSPGRLRSKRQAAGKCRRDQWQCRDKSCISFDGKCDGVVDCPDGSDETYPLCRLERCQYNWFRCTYGACVDGAAPCNGIQECADNSDELLPRCRNETDEIQGQFKCQNGNMIPAANHCDGVADCSDGSDETVRACAAKNCPSYLFQCAYGACVDQGANCDGKQDCADNSDESDELCNRISAVTTTTKRPQTGNCILPQYPANGGYVVQGAPYATPGEAFQSVFLNVSCNPGYGVDGADVLYCYDGFWNSAMPKCVRYCKLPPHPSVEYHCLLRGTAGVEGNRPCREFEPTGTVVRPECRAPNYYSSGILRFMQCIEGSWDYIAICTPECGRITPTGEYLIIDGRNAQRGELPWHAGIYTKVTMPYMQICGGSLVSTNVVISAAHCFWNDLQKKLPASNYAVAVGKLYRPWNNPQDVDAQKSDVSDIKIPPRFQGSASNFQDDIALVILTTIVEYKTYVRPVCLDFDINFDRRQLQEGHIGKVAGWGLTAENGQASPVLKVVELPYVKIEKCIAQSPPGFREYITSDKICAGYGNGTALCKGDSGGGLAFPESDRGTERFYLRGIVSTAPSNENLCNSYTLTSFTQVSKHEHFIKESLL</sequence>
<dbReference type="SMART" id="SM00020">
    <property type="entry name" value="Tryp_SPc"/>
    <property type="match status" value="1"/>
</dbReference>
<dbReference type="AlphaFoldDB" id="A0A8S3XPR2"/>
<dbReference type="CDD" id="cd00112">
    <property type="entry name" value="LDLa"/>
    <property type="match status" value="6"/>
</dbReference>
<feature type="disulfide bond" evidence="2">
    <location>
        <begin position="201"/>
        <end position="219"/>
    </location>
</feature>
<dbReference type="PROSITE" id="PS50923">
    <property type="entry name" value="SUSHI"/>
    <property type="match status" value="1"/>
</dbReference>
<comment type="caution">
    <text evidence="7">The sequence shown here is derived from an EMBL/GenBank/DDBJ whole genome shotgun (WGS) entry which is preliminary data.</text>
</comment>
<dbReference type="InterPro" id="IPR001254">
    <property type="entry name" value="Trypsin_dom"/>
</dbReference>
<dbReference type="Pfam" id="PF00084">
    <property type="entry name" value="Sushi"/>
    <property type="match status" value="1"/>
</dbReference>
<feature type="disulfide bond" evidence="2">
    <location>
        <begin position="39"/>
        <end position="57"/>
    </location>
</feature>
<gene>
    <name evidence="7" type="ORF">PAPOLLO_LOCUS20960</name>
</gene>
<dbReference type="PROSITE" id="PS50068">
    <property type="entry name" value="LDLRA_2"/>
    <property type="match status" value="6"/>
</dbReference>
<feature type="disulfide bond" evidence="2">
    <location>
        <begin position="111"/>
        <end position="126"/>
    </location>
</feature>
<dbReference type="OrthoDB" id="2019384at2759"/>
<feature type="disulfide bond" evidence="2">
    <location>
        <begin position="277"/>
        <end position="289"/>
    </location>
</feature>
<feature type="domain" description="Peptidase S1" evidence="5">
    <location>
        <begin position="477"/>
        <end position="735"/>
    </location>
</feature>
<feature type="disulfide bond" evidence="2">
    <location>
        <begin position="92"/>
        <end position="104"/>
    </location>
</feature>
<feature type="disulfide bond" evidence="2">
    <location>
        <begin position="99"/>
        <end position="117"/>
    </location>
</feature>
<dbReference type="CDD" id="cd00190">
    <property type="entry name" value="Tryp_SPc"/>
    <property type="match status" value="1"/>
</dbReference>
<dbReference type="PROSITE" id="PS50240">
    <property type="entry name" value="TRYPSIN_DOM"/>
    <property type="match status" value="1"/>
</dbReference>
<name>A0A8S3XPR2_PARAO</name>
<dbReference type="InterPro" id="IPR018114">
    <property type="entry name" value="TRYPSIN_HIS"/>
</dbReference>
<dbReference type="PROSITE" id="PS00134">
    <property type="entry name" value="TRYPSIN_HIS"/>
    <property type="match status" value="1"/>
</dbReference>
<feature type="signal peptide" evidence="4">
    <location>
        <begin position="1"/>
        <end position="22"/>
    </location>
</feature>
<evidence type="ECO:0000256" key="2">
    <source>
        <dbReference type="PROSITE-ProRule" id="PRU00124"/>
    </source>
</evidence>
<dbReference type="PANTHER" id="PTHR24252:SF7">
    <property type="entry name" value="HYALIN"/>
    <property type="match status" value="1"/>
</dbReference>
<feature type="disulfide bond" evidence="2">
    <location>
        <begin position="284"/>
        <end position="302"/>
    </location>
</feature>
<proteinExistence type="predicted"/>
<feature type="chain" id="PRO_5035893711" evidence="4">
    <location>
        <begin position="23"/>
        <end position="735"/>
    </location>
</feature>
<keyword evidence="8" id="KW-1185">Reference proteome</keyword>
<dbReference type="Pfam" id="PF00089">
    <property type="entry name" value="Trypsin"/>
    <property type="match status" value="1"/>
</dbReference>
<reference evidence="7" key="1">
    <citation type="submission" date="2021-04" db="EMBL/GenBank/DDBJ databases">
        <authorList>
            <person name="Tunstrom K."/>
        </authorList>
    </citation>
    <scope>NUCLEOTIDE SEQUENCE</scope>
</reference>
<keyword evidence="4" id="KW-0732">Signal</keyword>
<feature type="disulfide bond" evidence="2">
    <location>
        <begin position="32"/>
        <end position="44"/>
    </location>
</feature>